<evidence type="ECO:0000256" key="6">
    <source>
        <dbReference type="ARBA" id="ARBA00022960"/>
    </source>
</evidence>
<dbReference type="PANTHER" id="PTHR43783">
    <property type="entry name" value="UDP-N-ACETYLGLUCOSAMINE 1-CARBOXYVINYLTRANSFERASE"/>
    <property type="match status" value="1"/>
</dbReference>
<evidence type="ECO:0000256" key="9">
    <source>
        <dbReference type="ARBA" id="ARBA00023316"/>
    </source>
</evidence>
<feature type="binding site" evidence="12">
    <location>
        <position position="326"/>
    </location>
    <ligand>
        <name>UDP-N-acetyl-alpha-D-glucosamine</name>
        <dbReference type="ChEBI" id="CHEBI:57705"/>
    </ligand>
</feature>
<dbReference type="GO" id="GO:0005737">
    <property type="term" value="C:cytoplasm"/>
    <property type="evidence" value="ECO:0007669"/>
    <property type="project" value="UniProtKB-SubCell"/>
</dbReference>
<feature type="domain" description="Enolpyruvate transferase" evidence="13">
    <location>
        <begin position="7"/>
        <end position="405"/>
    </location>
</feature>
<dbReference type="PANTHER" id="PTHR43783:SF1">
    <property type="entry name" value="UDP-N-ACETYLGLUCOSAMINE 1-CARBOXYVINYLTRANSFERASE"/>
    <property type="match status" value="1"/>
</dbReference>
<dbReference type="FunFam" id="3.65.10.10:FF:000001">
    <property type="entry name" value="UDP-N-acetylglucosamine 1-carboxyvinyltransferase"/>
    <property type="match status" value="1"/>
</dbReference>
<dbReference type="NCBIfam" id="NF006873">
    <property type="entry name" value="PRK09369.1"/>
    <property type="match status" value="1"/>
</dbReference>
<dbReference type="InterPro" id="IPR013792">
    <property type="entry name" value="RNA3'P_cycl/enolpyr_Trfase_a/b"/>
</dbReference>
<keyword evidence="12" id="KW-0670">Pyruvate</keyword>
<name>A0AAU0UKE6_9FIRM</name>
<evidence type="ECO:0000256" key="10">
    <source>
        <dbReference type="ARBA" id="ARBA00038367"/>
    </source>
</evidence>
<dbReference type="SUPFAM" id="SSF55205">
    <property type="entry name" value="EPT/RTPC-like"/>
    <property type="match status" value="1"/>
</dbReference>
<feature type="binding site" evidence="12">
    <location>
        <begin position="121"/>
        <end position="125"/>
    </location>
    <ligand>
        <name>UDP-N-acetyl-alpha-D-glucosamine</name>
        <dbReference type="ChEBI" id="CHEBI:57705"/>
    </ligand>
</feature>
<feature type="modified residue" description="2-(S-cysteinyl)pyruvic acid O-phosphothioketal" evidence="12">
    <location>
        <position position="116"/>
    </location>
</feature>
<evidence type="ECO:0000256" key="11">
    <source>
        <dbReference type="ARBA" id="ARBA00047527"/>
    </source>
</evidence>
<dbReference type="GO" id="GO:0008760">
    <property type="term" value="F:UDP-N-acetylglucosamine 1-carboxyvinyltransferase activity"/>
    <property type="evidence" value="ECO:0007669"/>
    <property type="project" value="UniProtKB-UniRule"/>
</dbReference>
<comment type="subcellular location">
    <subcellularLocation>
        <location evidence="1 12">Cytoplasm</location>
    </subcellularLocation>
</comment>
<keyword evidence="9 12" id="KW-0961">Cell wall biogenesis/degradation</keyword>
<evidence type="ECO:0000256" key="8">
    <source>
        <dbReference type="ARBA" id="ARBA00023306"/>
    </source>
</evidence>
<dbReference type="GO" id="GO:0019277">
    <property type="term" value="P:UDP-N-acetylgalactosamine biosynthetic process"/>
    <property type="evidence" value="ECO:0007669"/>
    <property type="project" value="InterPro"/>
</dbReference>
<comment type="similarity">
    <text evidence="10 12">Belongs to the EPSP synthase family. MurA subfamily.</text>
</comment>
<keyword evidence="8 12" id="KW-0131">Cell cycle</keyword>
<keyword evidence="3 12" id="KW-0963">Cytoplasm</keyword>
<sequence length="416" mass="43921">MSKFIVRPNGPLKGKVNISGAKNAALAILPAALMAPGRATLENVPDIEDTQVMVEILKSLGVDINRTGDTLHLDIPDKPETTVPYPLAKTIRASNLLLGALLARCGRAAVPMPGGCDIGARPIDLHLKGFQAMGAEVTLSQGAVVVEAKQLYGAKVYLDFPSVGATENIMMAACFAEGKTTIENAAKEPEIVDLANFLNALGAKVRGAGTDIIRITGMGPLKPVNYSVIPDRIEAGTFMVAAAITCGEIQLTNVISTHLQPLIAKLKEVGVNITDNNGLLTVRGSKYLMPADIKTLPYPGFPTDLQSPMMALLTMAEGTSIIVENIFENRLGLASELKRLGASIKIEGHTAIIQGVSHLTGAKVRALDLRAGAALVLSGLVASGETEVCHAKVIERGYQRLDEKLRSLGADVELVK</sequence>
<dbReference type="CDD" id="cd01555">
    <property type="entry name" value="UdpNAET"/>
    <property type="match status" value="1"/>
</dbReference>
<accession>A0AAU0UKE6</accession>
<dbReference type="NCBIfam" id="TIGR01072">
    <property type="entry name" value="murA"/>
    <property type="match status" value="1"/>
</dbReference>
<dbReference type="Proteomes" id="UP001329915">
    <property type="component" value="Chromosome"/>
</dbReference>
<dbReference type="Pfam" id="PF00275">
    <property type="entry name" value="EPSP_synthase"/>
    <property type="match status" value="1"/>
</dbReference>
<comment type="catalytic activity">
    <reaction evidence="11 12">
        <text>phosphoenolpyruvate + UDP-N-acetyl-alpha-D-glucosamine = UDP-N-acetyl-3-O-(1-carboxyvinyl)-alpha-D-glucosamine + phosphate</text>
        <dbReference type="Rhea" id="RHEA:18681"/>
        <dbReference type="ChEBI" id="CHEBI:43474"/>
        <dbReference type="ChEBI" id="CHEBI:57705"/>
        <dbReference type="ChEBI" id="CHEBI:58702"/>
        <dbReference type="ChEBI" id="CHEBI:68483"/>
        <dbReference type="EC" id="2.5.1.7"/>
    </reaction>
</comment>
<dbReference type="EC" id="2.5.1.7" evidence="12"/>
<dbReference type="GO" id="GO:0009252">
    <property type="term" value="P:peptidoglycan biosynthetic process"/>
    <property type="evidence" value="ECO:0007669"/>
    <property type="project" value="UniProtKB-UniRule"/>
</dbReference>
<dbReference type="RefSeq" id="WP_366923602.1">
    <property type="nucleotide sequence ID" value="NZ_CP121694.1"/>
</dbReference>
<dbReference type="KEGG" id="dbc:MFMK1_000505"/>
<dbReference type="InterPro" id="IPR001986">
    <property type="entry name" value="Enolpyruvate_Tfrase_dom"/>
</dbReference>
<organism evidence="14 15">
    <name type="scientific">Metallumcola ferriviriculae</name>
    <dbReference type="NCBI Taxonomy" id="3039180"/>
    <lineage>
        <taxon>Bacteria</taxon>
        <taxon>Bacillati</taxon>
        <taxon>Bacillota</taxon>
        <taxon>Clostridia</taxon>
        <taxon>Neomoorellales</taxon>
        <taxon>Desulfitibacteraceae</taxon>
        <taxon>Metallumcola</taxon>
    </lineage>
</organism>
<comment type="function">
    <text evidence="12">Cell wall formation. Adds enolpyruvyl to UDP-N-acetylglucosamine.</text>
</comment>
<dbReference type="GO" id="GO:0051301">
    <property type="term" value="P:cell division"/>
    <property type="evidence" value="ECO:0007669"/>
    <property type="project" value="UniProtKB-KW"/>
</dbReference>
<dbReference type="AlphaFoldDB" id="A0AAU0UKE6"/>
<comment type="caution">
    <text evidence="12">Lacks conserved residue(s) required for the propagation of feature annotation.</text>
</comment>
<comment type="pathway">
    <text evidence="2 12">Cell wall biogenesis; peptidoglycan biosynthesis.</text>
</comment>
<gene>
    <name evidence="12 14" type="primary">murA</name>
    <name evidence="14" type="ORF">MFMK1_000505</name>
</gene>
<dbReference type="GO" id="GO:0008360">
    <property type="term" value="P:regulation of cell shape"/>
    <property type="evidence" value="ECO:0007669"/>
    <property type="project" value="UniProtKB-KW"/>
</dbReference>
<evidence type="ECO:0000256" key="3">
    <source>
        <dbReference type="ARBA" id="ARBA00022490"/>
    </source>
</evidence>
<keyword evidence="5 12" id="KW-0808">Transferase</keyword>
<evidence type="ECO:0000313" key="15">
    <source>
        <dbReference type="Proteomes" id="UP001329915"/>
    </source>
</evidence>
<proteinExistence type="inferred from homology"/>
<reference evidence="14 15" key="1">
    <citation type="submission" date="2023-04" db="EMBL/GenBank/DDBJ databases">
        <authorList>
            <person name="Hsu D."/>
        </authorList>
    </citation>
    <scope>NUCLEOTIDE SEQUENCE [LARGE SCALE GENOMIC DNA]</scope>
    <source>
        <strain evidence="14 15">MK1</strain>
    </source>
</reference>
<evidence type="ECO:0000256" key="5">
    <source>
        <dbReference type="ARBA" id="ARBA00022679"/>
    </source>
</evidence>
<feature type="binding site" evidence="12">
    <location>
        <begin position="22"/>
        <end position="23"/>
    </location>
    <ligand>
        <name>phosphoenolpyruvate</name>
        <dbReference type="ChEBI" id="CHEBI:58702"/>
    </ligand>
</feature>
<dbReference type="InterPro" id="IPR050068">
    <property type="entry name" value="MurA_subfamily"/>
</dbReference>
<evidence type="ECO:0000256" key="1">
    <source>
        <dbReference type="ARBA" id="ARBA00004496"/>
    </source>
</evidence>
<keyword evidence="4 12" id="KW-0132">Cell division</keyword>
<evidence type="ECO:0000256" key="2">
    <source>
        <dbReference type="ARBA" id="ARBA00004752"/>
    </source>
</evidence>
<feature type="active site" description="Proton donor" evidence="12">
    <location>
        <position position="116"/>
    </location>
</feature>
<evidence type="ECO:0000256" key="4">
    <source>
        <dbReference type="ARBA" id="ARBA00022618"/>
    </source>
</evidence>
<dbReference type="GO" id="GO:0071555">
    <property type="term" value="P:cell wall organization"/>
    <property type="evidence" value="ECO:0007669"/>
    <property type="project" value="UniProtKB-KW"/>
</dbReference>
<evidence type="ECO:0000259" key="13">
    <source>
        <dbReference type="Pfam" id="PF00275"/>
    </source>
</evidence>
<keyword evidence="7 12" id="KW-0573">Peptidoglycan synthesis</keyword>
<evidence type="ECO:0000313" key="14">
    <source>
        <dbReference type="EMBL" id="WRO20716.1"/>
    </source>
</evidence>
<dbReference type="InterPro" id="IPR005750">
    <property type="entry name" value="UDP_GlcNAc_COvinyl_MurA"/>
</dbReference>
<dbReference type="Gene3D" id="3.65.10.10">
    <property type="entry name" value="Enolpyruvate transferase domain"/>
    <property type="match status" value="2"/>
</dbReference>
<evidence type="ECO:0000256" key="7">
    <source>
        <dbReference type="ARBA" id="ARBA00022984"/>
    </source>
</evidence>
<feature type="binding site" evidence="12">
    <location>
        <position position="304"/>
    </location>
    <ligand>
        <name>UDP-N-acetyl-alpha-D-glucosamine</name>
        <dbReference type="ChEBI" id="CHEBI:57705"/>
    </ligand>
</feature>
<feature type="binding site" evidence="12">
    <location>
        <position position="92"/>
    </location>
    <ligand>
        <name>UDP-N-acetyl-alpha-D-glucosamine</name>
        <dbReference type="ChEBI" id="CHEBI:57705"/>
    </ligand>
</feature>
<protein>
    <recommendedName>
        <fullName evidence="12">UDP-N-acetylglucosamine 1-carboxyvinyltransferase</fullName>
        <ecNumber evidence="12">2.5.1.7</ecNumber>
    </recommendedName>
    <alternativeName>
        <fullName evidence="12">Enoylpyruvate transferase</fullName>
    </alternativeName>
    <alternativeName>
        <fullName evidence="12">UDP-N-acetylglucosamine enolpyruvyl transferase</fullName>
        <shortName evidence="12">EPT</shortName>
    </alternativeName>
</protein>
<dbReference type="InterPro" id="IPR036968">
    <property type="entry name" value="Enolpyruvate_Tfrase_sf"/>
</dbReference>
<keyword evidence="6 12" id="KW-0133">Cell shape</keyword>
<keyword evidence="15" id="KW-1185">Reference proteome</keyword>
<evidence type="ECO:0000256" key="12">
    <source>
        <dbReference type="HAMAP-Rule" id="MF_00111"/>
    </source>
</evidence>
<dbReference type="HAMAP" id="MF_00111">
    <property type="entry name" value="MurA"/>
    <property type="match status" value="1"/>
</dbReference>
<dbReference type="EMBL" id="CP121694">
    <property type="protein sequence ID" value="WRO20716.1"/>
    <property type="molecule type" value="Genomic_DNA"/>
</dbReference>